<dbReference type="Proteomes" id="UP000799776">
    <property type="component" value="Unassembled WGS sequence"/>
</dbReference>
<keyword evidence="9" id="KW-1185">Reference proteome</keyword>
<dbReference type="OrthoDB" id="21204at2759"/>
<organism evidence="8 9">
    <name type="scientific">Saccharata proteae CBS 121410</name>
    <dbReference type="NCBI Taxonomy" id="1314787"/>
    <lineage>
        <taxon>Eukaryota</taxon>
        <taxon>Fungi</taxon>
        <taxon>Dikarya</taxon>
        <taxon>Ascomycota</taxon>
        <taxon>Pezizomycotina</taxon>
        <taxon>Dothideomycetes</taxon>
        <taxon>Dothideomycetes incertae sedis</taxon>
        <taxon>Botryosphaeriales</taxon>
        <taxon>Saccharataceae</taxon>
        <taxon>Saccharata</taxon>
    </lineage>
</organism>
<dbReference type="GO" id="GO:0008270">
    <property type="term" value="F:zinc ion binding"/>
    <property type="evidence" value="ECO:0007669"/>
    <property type="project" value="UniProtKB-KW"/>
</dbReference>
<evidence type="ECO:0000256" key="1">
    <source>
        <dbReference type="ARBA" id="ARBA00000900"/>
    </source>
</evidence>
<feature type="non-terminal residue" evidence="8">
    <location>
        <position position="1"/>
    </location>
</feature>
<dbReference type="InterPro" id="IPR013083">
    <property type="entry name" value="Znf_RING/FYVE/PHD"/>
</dbReference>
<evidence type="ECO:0000256" key="2">
    <source>
        <dbReference type="ARBA" id="ARBA00012483"/>
    </source>
</evidence>
<dbReference type="EC" id="2.3.2.27" evidence="2"/>
<dbReference type="PROSITE" id="PS50089">
    <property type="entry name" value="ZF_RING_2"/>
    <property type="match status" value="1"/>
</dbReference>
<protein>
    <recommendedName>
        <fullName evidence="2">RING-type E3 ubiquitin transferase</fullName>
        <ecNumber evidence="2">2.3.2.27</ecNumber>
    </recommendedName>
</protein>
<reference evidence="8" key="1">
    <citation type="journal article" date="2020" name="Stud. Mycol.">
        <title>101 Dothideomycetes genomes: a test case for predicting lifestyles and emergence of pathogens.</title>
        <authorList>
            <person name="Haridas S."/>
            <person name="Albert R."/>
            <person name="Binder M."/>
            <person name="Bloem J."/>
            <person name="Labutti K."/>
            <person name="Salamov A."/>
            <person name="Andreopoulos B."/>
            <person name="Baker S."/>
            <person name="Barry K."/>
            <person name="Bills G."/>
            <person name="Bluhm B."/>
            <person name="Cannon C."/>
            <person name="Castanera R."/>
            <person name="Culley D."/>
            <person name="Daum C."/>
            <person name="Ezra D."/>
            <person name="Gonzalez J."/>
            <person name="Henrissat B."/>
            <person name="Kuo A."/>
            <person name="Liang C."/>
            <person name="Lipzen A."/>
            <person name="Lutzoni F."/>
            <person name="Magnuson J."/>
            <person name="Mondo S."/>
            <person name="Nolan M."/>
            <person name="Ohm R."/>
            <person name="Pangilinan J."/>
            <person name="Park H.-J."/>
            <person name="Ramirez L."/>
            <person name="Alfaro M."/>
            <person name="Sun H."/>
            <person name="Tritt A."/>
            <person name="Yoshinaga Y."/>
            <person name="Zwiers L.-H."/>
            <person name="Turgeon B."/>
            <person name="Goodwin S."/>
            <person name="Spatafora J."/>
            <person name="Crous P."/>
            <person name="Grigoriev I."/>
        </authorList>
    </citation>
    <scope>NUCLEOTIDE SEQUENCE</scope>
    <source>
        <strain evidence="8">CBS 121410</strain>
    </source>
</reference>
<dbReference type="GO" id="GO:0006513">
    <property type="term" value="P:protein monoubiquitination"/>
    <property type="evidence" value="ECO:0007669"/>
    <property type="project" value="TreeGrafter"/>
</dbReference>
<dbReference type="AlphaFoldDB" id="A0A9P4HTN2"/>
<keyword evidence="6" id="KW-0862">Zinc</keyword>
<gene>
    <name evidence="8" type="ORF">K490DRAFT_20084</name>
</gene>
<name>A0A9P4HTN2_9PEZI</name>
<keyword evidence="6" id="KW-0863">Zinc-finger</keyword>
<dbReference type="EMBL" id="ML978725">
    <property type="protein sequence ID" value="KAF2086322.1"/>
    <property type="molecule type" value="Genomic_DNA"/>
</dbReference>
<feature type="domain" description="RING-type" evidence="7">
    <location>
        <begin position="9"/>
        <end position="49"/>
    </location>
</feature>
<dbReference type="PANTHER" id="PTHR46077:SF1">
    <property type="entry name" value="TOP1 BINDING ARGININE_SERINE RICH PROTEIN, E3 UBIQUITIN LIGASE"/>
    <property type="match status" value="1"/>
</dbReference>
<sequence length="268" mass="30338">SHDGTSDTCVVCLDHVSERAIAVPCNHHTFDFLCLVSWLQECSKCPLCKSEVSAVQYDFRSPSCFKTYKVRTTALSSEPAQSTTSLPHRYAPLPRRYRPARPVRRRSPPPGPDLALQRRRHVYSQDLYSLHVGSNRISQHSNITPTIFARTPVLQSRARTFIRRELRVFSFLYPEAAVAEASSASSATAETDRSTQRANNAEFLLEYIIAILKTVDIKGASGQAEEMLQEFLGRQAARLFLHELGAWLRSPYTNLGDWDSHVQYREPL</sequence>
<keyword evidence="5" id="KW-0804">Transcription</keyword>
<evidence type="ECO:0000256" key="4">
    <source>
        <dbReference type="ARBA" id="ARBA00023015"/>
    </source>
</evidence>
<accession>A0A9P4HTN2</accession>
<evidence type="ECO:0000256" key="3">
    <source>
        <dbReference type="ARBA" id="ARBA00022679"/>
    </source>
</evidence>
<dbReference type="InterPro" id="IPR001841">
    <property type="entry name" value="Znf_RING"/>
</dbReference>
<keyword evidence="6" id="KW-0479">Metal-binding</keyword>
<evidence type="ECO:0000313" key="9">
    <source>
        <dbReference type="Proteomes" id="UP000799776"/>
    </source>
</evidence>
<evidence type="ECO:0000313" key="8">
    <source>
        <dbReference type="EMBL" id="KAF2086322.1"/>
    </source>
</evidence>
<proteinExistence type="predicted"/>
<feature type="non-terminal residue" evidence="8">
    <location>
        <position position="268"/>
    </location>
</feature>
<dbReference type="PANTHER" id="PTHR46077">
    <property type="entry name" value="E3 UBIQUITIN-PROTEIN LIGASE TOPORS"/>
    <property type="match status" value="1"/>
</dbReference>
<evidence type="ECO:0000256" key="6">
    <source>
        <dbReference type="PROSITE-ProRule" id="PRU00175"/>
    </source>
</evidence>
<dbReference type="GO" id="GO:0061630">
    <property type="term" value="F:ubiquitin protein ligase activity"/>
    <property type="evidence" value="ECO:0007669"/>
    <property type="project" value="UniProtKB-EC"/>
</dbReference>
<dbReference type="Pfam" id="PF13639">
    <property type="entry name" value="zf-RING_2"/>
    <property type="match status" value="1"/>
</dbReference>
<dbReference type="SUPFAM" id="SSF57850">
    <property type="entry name" value="RING/U-box"/>
    <property type="match status" value="1"/>
</dbReference>
<keyword evidence="4" id="KW-0805">Transcription regulation</keyword>
<evidence type="ECO:0000259" key="7">
    <source>
        <dbReference type="PROSITE" id="PS50089"/>
    </source>
</evidence>
<dbReference type="Gene3D" id="3.30.40.10">
    <property type="entry name" value="Zinc/RING finger domain, C3HC4 (zinc finger)"/>
    <property type="match status" value="1"/>
</dbReference>
<dbReference type="SMART" id="SM00184">
    <property type="entry name" value="RING"/>
    <property type="match status" value="1"/>
</dbReference>
<keyword evidence="3" id="KW-0808">Transferase</keyword>
<dbReference type="GO" id="GO:0000209">
    <property type="term" value="P:protein polyubiquitination"/>
    <property type="evidence" value="ECO:0007669"/>
    <property type="project" value="TreeGrafter"/>
</dbReference>
<evidence type="ECO:0000256" key="5">
    <source>
        <dbReference type="ARBA" id="ARBA00023163"/>
    </source>
</evidence>
<comment type="catalytic activity">
    <reaction evidence="1">
        <text>S-ubiquitinyl-[E2 ubiquitin-conjugating enzyme]-L-cysteine + [acceptor protein]-L-lysine = [E2 ubiquitin-conjugating enzyme]-L-cysteine + N(6)-ubiquitinyl-[acceptor protein]-L-lysine.</text>
        <dbReference type="EC" id="2.3.2.27"/>
    </reaction>
</comment>
<comment type="caution">
    <text evidence="8">The sequence shown here is derived from an EMBL/GenBank/DDBJ whole genome shotgun (WGS) entry which is preliminary data.</text>
</comment>